<feature type="region of interest" description="Disordered" evidence="1">
    <location>
        <begin position="289"/>
        <end position="313"/>
    </location>
</feature>
<protein>
    <recommendedName>
        <fullName evidence="3">Nucleoside diphosphate kinase-like domain-containing protein</fullName>
    </recommendedName>
</protein>
<name>A0AB39SCP5_9ACTN</name>
<evidence type="ECO:0000313" key="2">
    <source>
        <dbReference type="EMBL" id="XDQ64028.1"/>
    </source>
</evidence>
<organism evidence="2">
    <name type="scientific">Streptomyces sp. R35</name>
    <dbReference type="NCBI Taxonomy" id="3238630"/>
    <lineage>
        <taxon>Bacteria</taxon>
        <taxon>Bacillati</taxon>
        <taxon>Actinomycetota</taxon>
        <taxon>Actinomycetes</taxon>
        <taxon>Kitasatosporales</taxon>
        <taxon>Streptomycetaceae</taxon>
        <taxon>Streptomyces</taxon>
    </lineage>
</organism>
<sequence length="313" mass="33524">MAVQEWLRAPFTHDPVRRRTYPDDVYFREMAALLDGRDADETERTLGRTTFVMFKPDAVVGRRIEPALDLLAGHGFVPLGALEVRVDARVCRELWRYQINAAPLAVIRAVDMILESGPPCLFVALRDTHGPERTGMTAAERLSELKGSSKNRDTGGASLRGALGCELMCLNFLHAPDDPADLIREVSVLLSGRRRDEAFAMLAGEPSSERSAGVVAAARRLCAAHPAHSLAPAPGSELPPLPPMADPAGLLARVDELAGDDDGLPLWDRIVIAAHLVDGLPSEGKALIGPPPGTRLNHPRSTGPAKAVTAATA</sequence>
<proteinExistence type="predicted"/>
<evidence type="ECO:0000256" key="1">
    <source>
        <dbReference type="SAM" id="MobiDB-lite"/>
    </source>
</evidence>
<reference evidence="2" key="1">
    <citation type="submission" date="2024-07" db="EMBL/GenBank/DDBJ databases">
        <authorList>
            <person name="Yu S.T."/>
        </authorList>
    </citation>
    <scope>NUCLEOTIDE SEQUENCE</scope>
    <source>
        <strain evidence="2">R35</strain>
    </source>
</reference>
<dbReference type="RefSeq" id="WP_369260729.1">
    <property type="nucleotide sequence ID" value="NZ_CP163440.1"/>
</dbReference>
<evidence type="ECO:0008006" key="3">
    <source>
        <dbReference type="Google" id="ProtNLM"/>
    </source>
</evidence>
<dbReference type="Gene3D" id="3.30.70.141">
    <property type="entry name" value="Nucleoside diphosphate kinase-like domain"/>
    <property type="match status" value="1"/>
</dbReference>
<dbReference type="InterPro" id="IPR036850">
    <property type="entry name" value="NDK-like_dom_sf"/>
</dbReference>
<dbReference type="AlphaFoldDB" id="A0AB39SCP5"/>
<dbReference type="SUPFAM" id="SSF54919">
    <property type="entry name" value="Nucleoside diphosphate kinase, NDK"/>
    <property type="match status" value="1"/>
</dbReference>
<gene>
    <name evidence="2" type="ORF">AB5J50_26220</name>
</gene>
<dbReference type="EMBL" id="CP163440">
    <property type="protein sequence ID" value="XDQ64028.1"/>
    <property type="molecule type" value="Genomic_DNA"/>
</dbReference>
<accession>A0AB39SCP5</accession>